<name>A0A6A0AMP7_HAELA</name>
<gene>
    <name evidence="1" type="ORF">HaLaN_33124</name>
</gene>
<dbReference type="EMBL" id="BLLF01009403">
    <property type="protein sequence ID" value="GFH33715.1"/>
    <property type="molecule type" value="Genomic_DNA"/>
</dbReference>
<protein>
    <submittedName>
        <fullName evidence="1">Uncharacterized protein</fullName>
    </submittedName>
</protein>
<reference evidence="1 2" key="1">
    <citation type="submission" date="2020-02" db="EMBL/GenBank/DDBJ databases">
        <title>Draft genome sequence of Haematococcus lacustris strain NIES-144.</title>
        <authorList>
            <person name="Morimoto D."/>
            <person name="Nakagawa S."/>
            <person name="Yoshida T."/>
            <person name="Sawayama S."/>
        </authorList>
    </citation>
    <scope>NUCLEOTIDE SEQUENCE [LARGE SCALE GENOMIC DNA]</scope>
    <source>
        <strain evidence="1 2">NIES-144</strain>
    </source>
</reference>
<evidence type="ECO:0000313" key="2">
    <source>
        <dbReference type="Proteomes" id="UP000485058"/>
    </source>
</evidence>
<evidence type="ECO:0000313" key="1">
    <source>
        <dbReference type="EMBL" id="GFH33715.1"/>
    </source>
</evidence>
<dbReference type="Proteomes" id="UP000485058">
    <property type="component" value="Unassembled WGS sequence"/>
</dbReference>
<feature type="non-terminal residue" evidence="1">
    <location>
        <position position="80"/>
    </location>
</feature>
<proteinExistence type="predicted"/>
<accession>A0A6A0AMP7</accession>
<organism evidence="1 2">
    <name type="scientific">Haematococcus lacustris</name>
    <name type="common">Green alga</name>
    <name type="synonym">Haematococcus pluvialis</name>
    <dbReference type="NCBI Taxonomy" id="44745"/>
    <lineage>
        <taxon>Eukaryota</taxon>
        <taxon>Viridiplantae</taxon>
        <taxon>Chlorophyta</taxon>
        <taxon>core chlorophytes</taxon>
        <taxon>Chlorophyceae</taxon>
        <taxon>CS clade</taxon>
        <taxon>Chlamydomonadales</taxon>
        <taxon>Haematococcaceae</taxon>
        <taxon>Haematococcus</taxon>
    </lineage>
</organism>
<feature type="non-terminal residue" evidence="1">
    <location>
        <position position="1"/>
    </location>
</feature>
<comment type="caution">
    <text evidence="1">The sequence shown here is derived from an EMBL/GenBank/DDBJ whole genome shotgun (WGS) entry which is preliminary data.</text>
</comment>
<keyword evidence="2" id="KW-1185">Reference proteome</keyword>
<dbReference type="AlphaFoldDB" id="A0A6A0AMP7"/>
<sequence>CEIIIVKATDSGPTAHFRSAFCWLSPPLAQQGLVTHGSGNRHTHQKAELKWELSTLAVAFTTAISQPVFRSQLVLYCGVA</sequence>